<keyword evidence="1" id="KW-0175">Coiled coil</keyword>
<keyword evidence="3" id="KW-1185">Reference proteome</keyword>
<gene>
    <name evidence="2" type="ORF">ACFQGR_02740</name>
</gene>
<dbReference type="Proteomes" id="UP001596158">
    <property type="component" value="Unassembled WGS sequence"/>
</dbReference>
<name>A0ABW1RSA3_9LACO</name>
<reference evidence="3" key="1">
    <citation type="journal article" date="2019" name="Int. J. Syst. Evol. Microbiol.">
        <title>The Global Catalogue of Microorganisms (GCM) 10K type strain sequencing project: providing services to taxonomists for standard genome sequencing and annotation.</title>
        <authorList>
            <consortium name="The Broad Institute Genomics Platform"/>
            <consortium name="The Broad Institute Genome Sequencing Center for Infectious Disease"/>
            <person name="Wu L."/>
            <person name="Ma J."/>
        </authorList>
    </citation>
    <scope>NUCLEOTIDE SEQUENCE [LARGE SCALE GENOMIC DNA]</scope>
    <source>
        <strain evidence="3">CCM 8924</strain>
    </source>
</reference>
<evidence type="ECO:0000313" key="3">
    <source>
        <dbReference type="Proteomes" id="UP001596158"/>
    </source>
</evidence>
<sequence>MRTSKRPIKSGTTGKKLVDDLKPFGKLIQTTYRNDSLLSKPQLAKFSQTSRVMLGTIQKQIDTKLVQCPLDVTAITYCHDRRFMKLMAILPSGERYRVDELVEKLNELLLGDITEATFYQQQQPKVLEKSLPNDISDKTKRANQTLKQRLRQLTESKLQLTQQYQQLKVALSQKEKALCDQMLLNQELTQKLETVCETNATYQFKIKKQQQEMGAIREQVRKKQTKIKQEQRTQLKPDTKHICPKTDNRALYKKIADLQLKLSLSQQHQQQMQQMKTTQAQQISRSERIRQLTSELNQTCVSEYHPLLRLVDKYNQLVSEDVVLWHQIQGRLVHDGDEWLFIDRQANEYLLTSEGMNGLLVEELTTAYYYSARQRLDTKFIRLIRQLNIPVTNERDVVKQVHESVEPMIEANYQVLIISWWGETVKNATQKLKRLGIKVVWLDPSDVNNDKIVHEMHKPQYDFQLIVLRGAHHEIVTAAHRLRRLGRCVKVANNPGVSAMVSFVREALKERCDHQTRV</sequence>
<organism evidence="2 3">
    <name type="scientific">Weissella sagaensis</name>
    <dbReference type="NCBI Taxonomy" id="2559928"/>
    <lineage>
        <taxon>Bacteria</taxon>
        <taxon>Bacillati</taxon>
        <taxon>Bacillota</taxon>
        <taxon>Bacilli</taxon>
        <taxon>Lactobacillales</taxon>
        <taxon>Lactobacillaceae</taxon>
        <taxon>Weissella</taxon>
    </lineage>
</organism>
<feature type="coiled-coil region" evidence="1">
    <location>
        <begin position="136"/>
        <end position="177"/>
    </location>
</feature>
<evidence type="ECO:0000256" key="1">
    <source>
        <dbReference type="SAM" id="Coils"/>
    </source>
</evidence>
<accession>A0ABW1RSA3</accession>
<evidence type="ECO:0008006" key="4">
    <source>
        <dbReference type="Google" id="ProtNLM"/>
    </source>
</evidence>
<dbReference type="RefSeq" id="WP_042493045.1">
    <property type="nucleotide sequence ID" value="NZ_BJDT01000002.1"/>
</dbReference>
<comment type="caution">
    <text evidence="2">The sequence shown here is derived from an EMBL/GenBank/DDBJ whole genome shotgun (WGS) entry which is preliminary data.</text>
</comment>
<proteinExistence type="predicted"/>
<evidence type="ECO:0000313" key="2">
    <source>
        <dbReference type="EMBL" id="MFC6178318.1"/>
    </source>
</evidence>
<protein>
    <recommendedName>
        <fullName evidence="4">DUF2325 domain-containing protein</fullName>
    </recommendedName>
</protein>
<dbReference type="EMBL" id="JBHSSG010000008">
    <property type="protein sequence ID" value="MFC6178318.1"/>
    <property type="molecule type" value="Genomic_DNA"/>
</dbReference>